<feature type="chain" id="PRO_5014894504" evidence="1">
    <location>
        <begin position="19"/>
        <end position="70"/>
    </location>
</feature>
<evidence type="ECO:0000256" key="1">
    <source>
        <dbReference type="SAM" id="SignalP"/>
    </source>
</evidence>
<organism evidence="2">
    <name type="scientific">Pristhesancus plagipennis</name>
    <name type="common">Common assassin bug</name>
    <dbReference type="NCBI Taxonomy" id="1955184"/>
    <lineage>
        <taxon>Eukaryota</taxon>
        <taxon>Metazoa</taxon>
        <taxon>Ecdysozoa</taxon>
        <taxon>Arthropoda</taxon>
        <taxon>Hexapoda</taxon>
        <taxon>Insecta</taxon>
        <taxon>Pterygota</taxon>
        <taxon>Neoptera</taxon>
        <taxon>Paraneoptera</taxon>
        <taxon>Hemiptera</taxon>
        <taxon>Heteroptera</taxon>
        <taxon>Panheteroptera</taxon>
        <taxon>Cimicomorpha</taxon>
        <taxon>Reduviidae</taxon>
        <taxon>Harpactorinae</taxon>
        <taxon>Harpactorini</taxon>
        <taxon>Pristhesancus</taxon>
    </lineage>
</organism>
<dbReference type="EMBL" id="KY031040">
    <property type="protein sequence ID" value="ATU82791.1"/>
    <property type="molecule type" value="mRNA"/>
</dbReference>
<name>A0A2K8JMC1_PRIPG</name>
<keyword evidence="1" id="KW-0732">Signal</keyword>
<dbReference type="AlphaFoldDB" id="A0A2K8JMC1"/>
<evidence type="ECO:0000313" key="2">
    <source>
        <dbReference type="EMBL" id="ATU82791.1"/>
    </source>
</evidence>
<reference evidence="2" key="1">
    <citation type="submission" date="2016-10" db="EMBL/GenBank/DDBJ databases">
        <title>The assassin bug Pristhesancus plagipennis produces two different types of venom.</title>
        <authorList>
            <person name="Walker A.A."/>
            <person name="Herzig V."/>
            <person name="Jin J."/>
            <person name="Fry B.G."/>
            <person name="King G.F."/>
        </authorList>
    </citation>
    <scope>NUCLEOTIDE SEQUENCE</scope>
    <source>
        <tissue evidence="2">Venom/labial glands</tissue>
    </source>
</reference>
<proteinExistence type="evidence at transcript level"/>
<sequence length="70" mass="8044">MNAALFIIFCFGLVIVGGLEIDIRSIQPPSNRNFKDRAYSYRYLLVPHASTKDHFMRRPSCRGSQRITPT</sequence>
<accession>A0A2K8JMC1</accession>
<protein>
    <submittedName>
        <fullName evidence="2">Uncharacterized protein</fullName>
    </submittedName>
</protein>
<feature type="signal peptide" evidence="1">
    <location>
        <begin position="1"/>
        <end position="18"/>
    </location>
</feature>